<accession>A0AA35V5F9</accession>
<keyword evidence="1" id="KW-0812">Transmembrane</keyword>
<feature type="transmembrane region" description="Helical" evidence="1">
    <location>
        <begin position="32"/>
        <end position="53"/>
    </location>
</feature>
<dbReference type="RefSeq" id="WP_143708529.1">
    <property type="nucleotide sequence ID" value="NZ_CP079096.1"/>
</dbReference>
<sequence>MLVGALAAFTLVALMGLAMIGDVWAGRAVGPAYPMLHGAASLVGSALVIVAALEGDTRVYLNIGMAVVIIALGLLMGLTAKKGKRVPRAILVVHAGLAVICYLALGFFAFNPSATLI</sequence>
<feature type="transmembrane region" description="Helical" evidence="1">
    <location>
        <begin position="6"/>
        <end position="25"/>
    </location>
</feature>
<evidence type="ECO:0000256" key="1">
    <source>
        <dbReference type="SAM" id="Phobius"/>
    </source>
</evidence>
<name>A0AA35V5F9_METCP</name>
<dbReference type="GeneID" id="88224386"/>
<proteinExistence type="predicted"/>
<organism evidence="2 3">
    <name type="scientific">Methylococcus capsulatus</name>
    <dbReference type="NCBI Taxonomy" id="414"/>
    <lineage>
        <taxon>Bacteria</taxon>
        <taxon>Pseudomonadati</taxon>
        <taxon>Pseudomonadota</taxon>
        <taxon>Gammaproteobacteria</taxon>
        <taxon>Methylococcales</taxon>
        <taxon>Methylococcaceae</taxon>
        <taxon>Methylococcus</taxon>
    </lineage>
</organism>
<evidence type="ECO:0000313" key="2">
    <source>
        <dbReference type="EMBL" id="CAI8848003.1"/>
    </source>
</evidence>
<feature type="transmembrane region" description="Helical" evidence="1">
    <location>
        <begin position="90"/>
        <end position="110"/>
    </location>
</feature>
<gene>
    <name evidence="2" type="ORF">MCNOR_2439</name>
</gene>
<reference evidence="2" key="1">
    <citation type="submission" date="2023-03" db="EMBL/GenBank/DDBJ databases">
        <authorList>
            <person name="Pearce D."/>
        </authorList>
    </citation>
    <scope>NUCLEOTIDE SEQUENCE</scope>
    <source>
        <strain evidence="2">Mc</strain>
    </source>
</reference>
<keyword evidence="1" id="KW-0472">Membrane</keyword>
<dbReference type="Proteomes" id="UP001158598">
    <property type="component" value="Chromosome"/>
</dbReference>
<evidence type="ECO:0000313" key="3">
    <source>
        <dbReference type="Proteomes" id="UP001158598"/>
    </source>
</evidence>
<protein>
    <submittedName>
        <fullName evidence="2">Uncharacterized protein</fullName>
    </submittedName>
</protein>
<keyword evidence="1" id="KW-1133">Transmembrane helix</keyword>
<feature type="transmembrane region" description="Helical" evidence="1">
    <location>
        <begin position="59"/>
        <end position="78"/>
    </location>
</feature>
<dbReference type="EMBL" id="OX458332">
    <property type="protein sequence ID" value="CAI8848003.1"/>
    <property type="molecule type" value="Genomic_DNA"/>
</dbReference>
<dbReference type="AlphaFoldDB" id="A0AA35V5F9"/>